<feature type="domain" description="HTH merR-type" evidence="2">
    <location>
        <begin position="5"/>
        <end position="75"/>
    </location>
</feature>
<dbReference type="PANTHER" id="PTHR30204:SF97">
    <property type="entry name" value="MERR FAMILY REGULATORY PROTEIN"/>
    <property type="match status" value="1"/>
</dbReference>
<organism evidence="3 4">
    <name type="scientific">Kibdelosporangium aridum</name>
    <dbReference type="NCBI Taxonomy" id="2030"/>
    <lineage>
        <taxon>Bacteria</taxon>
        <taxon>Bacillati</taxon>
        <taxon>Actinomycetota</taxon>
        <taxon>Actinomycetes</taxon>
        <taxon>Pseudonocardiales</taxon>
        <taxon>Pseudonocardiaceae</taxon>
        <taxon>Kibdelosporangium</taxon>
    </lineage>
</organism>
<dbReference type="SUPFAM" id="SSF46955">
    <property type="entry name" value="Putative DNA-binding domain"/>
    <property type="match status" value="1"/>
</dbReference>
<dbReference type="CDD" id="cd01107">
    <property type="entry name" value="HTH_BmrR"/>
    <property type="match status" value="1"/>
</dbReference>
<dbReference type="InterPro" id="IPR047057">
    <property type="entry name" value="MerR_fam"/>
</dbReference>
<dbReference type="OrthoDB" id="7849865at2"/>
<dbReference type="GO" id="GO:0003700">
    <property type="term" value="F:DNA-binding transcription factor activity"/>
    <property type="evidence" value="ECO:0007669"/>
    <property type="project" value="InterPro"/>
</dbReference>
<dbReference type="InterPro" id="IPR000551">
    <property type="entry name" value="MerR-type_HTH_dom"/>
</dbReference>
<proteinExistence type="predicted"/>
<dbReference type="AlphaFoldDB" id="A0A1W2FB01"/>
<name>A0A1W2FB01_KIBAR</name>
<protein>
    <submittedName>
        <fullName evidence="3">DNA-binding transcriptional regulator, MerR family</fullName>
    </submittedName>
</protein>
<dbReference type="SMART" id="SM00422">
    <property type="entry name" value="HTH_MERR"/>
    <property type="match status" value="1"/>
</dbReference>
<dbReference type="Pfam" id="PF13411">
    <property type="entry name" value="MerR_1"/>
    <property type="match status" value="1"/>
</dbReference>
<evidence type="ECO:0000313" key="4">
    <source>
        <dbReference type="Proteomes" id="UP000192674"/>
    </source>
</evidence>
<dbReference type="PROSITE" id="PS00552">
    <property type="entry name" value="HTH_MERR_1"/>
    <property type="match status" value="1"/>
</dbReference>
<dbReference type="EMBL" id="FWXV01000005">
    <property type="protein sequence ID" value="SMD18902.1"/>
    <property type="molecule type" value="Genomic_DNA"/>
</dbReference>
<dbReference type="Proteomes" id="UP000192674">
    <property type="component" value="Unassembled WGS sequence"/>
</dbReference>
<dbReference type="Pfam" id="PF06445">
    <property type="entry name" value="GyrI-like"/>
    <property type="match status" value="1"/>
</dbReference>
<keyword evidence="1 3" id="KW-0238">DNA-binding</keyword>
<dbReference type="InterPro" id="IPR011256">
    <property type="entry name" value="Reg_factor_effector_dom_sf"/>
</dbReference>
<sequence length="247" mass="27234">MTDHLLPIGEFARMCRLSTKQLRHYDQLGLLVPAEVDAATGYRYYSTAQARRALAIALLRKLDVPLAEIAAALEDEQVLSTHLGRVEAEIEHRRRTARALTRLLEEGLLRQEVTLANEPSRRLVVHRTVCAPEEIGLAVGKCMAAIASTPGLRWGLFPLDLDATQISITVGVETDEPGGDVEHLPAGLVAMTTHVGPYEDVTLAYQGLFAWIYERGHRPSGLAREAYLAGPEHPVTRIVIPLEQSHE</sequence>
<dbReference type="InterPro" id="IPR009061">
    <property type="entry name" value="DNA-bd_dom_put_sf"/>
</dbReference>
<reference evidence="3 4" key="1">
    <citation type="submission" date="2017-04" db="EMBL/GenBank/DDBJ databases">
        <authorList>
            <person name="Afonso C.L."/>
            <person name="Miller P.J."/>
            <person name="Scott M.A."/>
            <person name="Spackman E."/>
            <person name="Goraichik I."/>
            <person name="Dimitrov K.M."/>
            <person name="Suarez D.L."/>
            <person name="Swayne D.E."/>
        </authorList>
    </citation>
    <scope>NUCLEOTIDE SEQUENCE [LARGE SCALE GENOMIC DNA]</scope>
    <source>
        <strain evidence="3 4">DSM 43828</strain>
    </source>
</reference>
<gene>
    <name evidence="3" type="ORF">SAMN05661093_05951</name>
</gene>
<dbReference type="PROSITE" id="PS50937">
    <property type="entry name" value="HTH_MERR_2"/>
    <property type="match status" value="1"/>
</dbReference>
<dbReference type="SMART" id="SM00871">
    <property type="entry name" value="AraC_E_bind"/>
    <property type="match status" value="1"/>
</dbReference>
<dbReference type="RefSeq" id="WP_084430147.1">
    <property type="nucleotide sequence ID" value="NZ_FWXV01000005.1"/>
</dbReference>
<evidence type="ECO:0000259" key="2">
    <source>
        <dbReference type="PROSITE" id="PS50937"/>
    </source>
</evidence>
<accession>A0A1W2FB01</accession>
<dbReference type="InterPro" id="IPR010499">
    <property type="entry name" value="AraC_E-bd"/>
</dbReference>
<dbReference type="SUPFAM" id="SSF55136">
    <property type="entry name" value="Probable bacterial effector-binding domain"/>
    <property type="match status" value="1"/>
</dbReference>
<keyword evidence="4" id="KW-1185">Reference proteome</keyword>
<dbReference type="InterPro" id="IPR029442">
    <property type="entry name" value="GyrI-like"/>
</dbReference>
<dbReference type="GO" id="GO:0003677">
    <property type="term" value="F:DNA binding"/>
    <property type="evidence" value="ECO:0007669"/>
    <property type="project" value="UniProtKB-KW"/>
</dbReference>
<dbReference type="Gene3D" id="1.10.1660.10">
    <property type="match status" value="1"/>
</dbReference>
<evidence type="ECO:0000256" key="1">
    <source>
        <dbReference type="ARBA" id="ARBA00023125"/>
    </source>
</evidence>
<dbReference type="Gene3D" id="3.20.80.10">
    <property type="entry name" value="Regulatory factor, effector binding domain"/>
    <property type="match status" value="1"/>
</dbReference>
<dbReference type="PANTHER" id="PTHR30204">
    <property type="entry name" value="REDOX-CYCLING DRUG-SENSING TRANSCRIPTIONAL ACTIVATOR SOXR"/>
    <property type="match status" value="1"/>
</dbReference>
<evidence type="ECO:0000313" key="3">
    <source>
        <dbReference type="EMBL" id="SMD18902.1"/>
    </source>
</evidence>